<proteinExistence type="predicted"/>
<dbReference type="EMBL" id="NMUL01000007">
    <property type="protein sequence ID" value="OXM69844.1"/>
    <property type="molecule type" value="Genomic_DNA"/>
</dbReference>
<dbReference type="Gene3D" id="3.40.190.10">
    <property type="entry name" value="Periplasmic binding protein-like II"/>
    <property type="match status" value="1"/>
</dbReference>
<dbReference type="InterPro" id="IPR050490">
    <property type="entry name" value="Bact_solute-bd_prot1"/>
</dbReference>
<evidence type="ECO:0000313" key="2">
    <source>
        <dbReference type="Proteomes" id="UP000215199"/>
    </source>
</evidence>
<dbReference type="PANTHER" id="PTHR43649:SF12">
    <property type="entry name" value="DIACETYLCHITOBIOSE BINDING PROTEIN DASA"/>
    <property type="match status" value="1"/>
</dbReference>
<dbReference type="PANTHER" id="PTHR43649">
    <property type="entry name" value="ARABINOSE-BINDING PROTEIN-RELATED"/>
    <property type="match status" value="1"/>
</dbReference>
<evidence type="ECO:0000313" key="1">
    <source>
        <dbReference type="EMBL" id="OXM69844.1"/>
    </source>
</evidence>
<comment type="caution">
    <text evidence="1">The sequence shown here is derived from an EMBL/GenBank/DDBJ whole genome shotgun (WGS) entry which is preliminary data.</text>
</comment>
<dbReference type="SUPFAM" id="SSF53850">
    <property type="entry name" value="Periplasmic binding protein-like II"/>
    <property type="match status" value="1"/>
</dbReference>
<dbReference type="Proteomes" id="UP000215199">
    <property type="component" value="Unassembled WGS sequence"/>
</dbReference>
<dbReference type="OrthoDB" id="2513534at2"/>
<name>A0A229TFZ7_9PSEU</name>
<sequence length="395" mass="42933">MDAARLPVAQAYAKAHPQVHANIVTFDGDGNGATTLQTKIQLWNRTGKGWPDVIFSEQVNDPVWMAQKPFDFAAPVKDLIPQDVLGQWPASSTAQCTINGTQYCVQDNLAQVVLWVNKKLMDQFHYTVPKTWQEWASLGDKVAKEHPGYIVGNIGDSFGHWIYLWGNQCPLEQVNGTSVHIDATDSHCTRVAELLDPLIKNGTVPPLNVFTPDFAQKYGGADSKVLLMPGPSWYAQAVFDQALHMPAKQITAAPPLQWGTDTPVTTGQVGGGPWIMSRHSANLKTAADFVTWATTVFNPSGAEARPGYPAYAPLATKWLEQQAANPYYAADPTPALKAAADQIWPGWNLVSYPDQPVWSTSVVTELVAGKPLSSLLEPFGKALKQAAQAAGYAVN</sequence>
<keyword evidence="2" id="KW-1185">Reference proteome</keyword>
<accession>A0A229TFZ7</accession>
<dbReference type="AlphaFoldDB" id="A0A229TFZ7"/>
<dbReference type="InterPro" id="IPR006059">
    <property type="entry name" value="SBP"/>
</dbReference>
<reference evidence="2" key="1">
    <citation type="submission" date="2017-07" db="EMBL/GenBank/DDBJ databases">
        <title>Comparative genome mining reveals phylogenetic distribution patterns of secondary metabolites in Amycolatopsis.</title>
        <authorList>
            <person name="Adamek M."/>
            <person name="Alanjary M."/>
            <person name="Sales-Ortells H."/>
            <person name="Goodfellow M."/>
            <person name="Bull A.T."/>
            <person name="Kalinowski J."/>
            <person name="Ziemert N."/>
        </authorList>
    </citation>
    <scope>NUCLEOTIDE SEQUENCE [LARGE SCALE GENOMIC DNA]</scope>
    <source>
        <strain evidence="2">H5</strain>
    </source>
</reference>
<dbReference type="Pfam" id="PF01547">
    <property type="entry name" value="SBP_bac_1"/>
    <property type="match status" value="1"/>
</dbReference>
<organism evidence="1 2">
    <name type="scientific">Amycolatopsis vastitatis</name>
    <dbReference type="NCBI Taxonomy" id="1905142"/>
    <lineage>
        <taxon>Bacteria</taxon>
        <taxon>Bacillati</taxon>
        <taxon>Actinomycetota</taxon>
        <taxon>Actinomycetes</taxon>
        <taxon>Pseudonocardiales</taxon>
        <taxon>Pseudonocardiaceae</taxon>
        <taxon>Amycolatopsis</taxon>
    </lineage>
</organism>
<protein>
    <submittedName>
        <fullName evidence="1">ABC transporter substrate-binding protein</fullName>
    </submittedName>
</protein>
<gene>
    <name evidence="1" type="ORF">CF165_08630</name>
</gene>